<keyword evidence="3" id="KW-1185">Reference proteome</keyword>
<feature type="transmembrane region" description="Helical" evidence="1">
    <location>
        <begin position="682"/>
        <end position="703"/>
    </location>
</feature>
<dbReference type="Proteomes" id="UP000039865">
    <property type="component" value="Unassembled WGS sequence"/>
</dbReference>
<organism evidence="2 3">
    <name type="scientific">Stylonychia lemnae</name>
    <name type="common">Ciliate</name>
    <dbReference type="NCBI Taxonomy" id="5949"/>
    <lineage>
        <taxon>Eukaryota</taxon>
        <taxon>Sar</taxon>
        <taxon>Alveolata</taxon>
        <taxon>Ciliophora</taxon>
        <taxon>Intramacronucleata</taxon>
        <taxon>Spirotrichea</taxon>
        <taxon>Stichotrichia</taxon>
        <taxon>Sporadotrichida</taxon>
        <taxon>Oxytrichidae</taxon>
        <taxon>Stylonychinae</taxon>
        <taxon>Stylonychia</taxon>
    </lineage>
</organism>
<keyword evidence="1" id="KW-1133">Transmembrane helix</keyword>
<gene>
    <name evidence="2" type="primary">Contig13379.g14273</name>
    <name evidence="2" type="ORF">STYLEM_11459</name>
</gene>
<evidence type="ECO:0000313" key="3">
    <source>
        <dbReference type="Proteomes" id="UP000039865"/>
    </source>
</evidence>
<sequence>MNEKGYFNKGQMHIKATLESDHQKSFLIDIQENDTILTLKKRIGEIMESSYELYRNLRNVQASQIIRRSTQAFLDDSDLVIDVLQDNEEIYFELESHDLWLHVVFNMFSDTELLVYGTTEFRIEKFETLQVLKKKLQKFSMNMWSKMLKGTESLYTLEQLDLKTEDDFSNVNMNEDRLQQQQQSASKSNQQLNLLQLPKEGQSKDPINEQQNGVQSQKPSTVKRKLFDLKLLDKFVSFTVGDFFGYKNKVFMKVVFKPFMRSQYHKQVIQTFNTNVSDDSNYTNPELSNYKLQNPFLTVMPKSIMKRASFFLGHNRRKLGPSKKTSRLTGFDYTEIDRGSIQLQQYKSVMPTEKKKGRFDSEHHYEIEKEQILLNQVTYGLVIINNEKFKAEFDKFIAFLIQQQSPKKDQKAHSNKSRSILSKASKKITEKLKEQMNPLVKVSNFSPDVSIRKKTMMVPQKKDSKPRMYSLFGQVQTQVGRSKSFKRVSESKKNSMFYSSESSSNKSKISENEELVEASISGEFVNFMDDAEVVMGQSKNNPSSPDALKEMDQFDIENQNISFQNEALNHNFFEMYSPEHPFGHGKCILIAKIHENDIQNIMKSFIITHDEAYNLKLPRIRKANVRNNINELMNDNNEDDRLDMDENHFFFDSQYGSYNLNKHYQPEQGVWERKRVRKAVKVLLVLLIILIFLAIGMTSLWMINPYGINQVIKQVLIDIYETIYSYFYEDYKEKEIQHQI</sequence>
<dbReference type="OrthoDB" id="326802at2759"/>
<dbReference type="InParanoid" id="A0A078ALZ0"/>
<evidence type="ECO:0000256" key="1">
    <source>
        <dbReference type="SAM" id="Phobius"/>
    </source>
</evidence>
<name>A0A078ALZ0_STYLE</name>
<keyword evidence="1" id="KW-0472">Membrane</keyword>
<reference evidence="2 3" key="1">
    <citation type="submission" date="2014-06" db="EMBL/GenBank/DDBJ databases">
        <authorList>
            <person name="Swart Estienne"/>
        </authorList>
    </citation>
    <scope>NUCLEOTIDE SEQUENCE [LARGE SCALE GENOMIC DNA]</scope>
    <source>
        <strain evidence="2 3">130c</strain>
    </source>
</reference>
<proteinExistence type="predicted"/>
<dbReference type="EMBL" id="CCKQ01010901">
    <property type="protein sequence ID" value="CDW82427.1"/>
    <property type="molecule type" value="Genomic_DNA"/>
</dbReference>
<accession>A0A078ALZ0</accession>
<evidence type="ECO:0000313" key="2">
    <source>
        <dbReference type="EMBL" id="CDW82427.1"/>
    </source>
</evidence>
<dbReference type="AlphaFoldDB" id="A0A078ALZ0"/>
<protein>
    <submittedName>
        <fullName evidence="2">Uncharacterized protein</fullName>
    </submittedName>
</protein>
<keyword evidence="1" id="KW-0812">Transmembrane</keyword>